<sequence length="278" mass="32378">MALFCQLRWPCWQGFGGTLRVVTVLNEPFGKLLVSRPQYYSQGVGLLIKSNIRGVERGTAAYLRLNFCPVQKRSAADPDLHISHSIFYAMNLPDFHQTDDVENLLRNAQLRDALEPLYDESIGCVNANVMSTSSENEFLQSMLEWERAPIMPICEWFDPPLELPSPDKLDDEHLHNILQSTIQELFTKNIVLDFTEHLSDRQLYYLIYRDILPSFEKRIDRRTNYLHWDCANVGDDPEIWLRYYATEEERQAWVDETGGYPPQVDDPPYPRRVPRAPL</sequence>
<organism evidence="2 3">
    <name type="scientific">Bythopirellula polymerisocia</name>
    <dbReference type="NCBI Taxonomy" id="2528003"/>
    <lineage>
        <taxon>Bacteria</taxon>
        <taxon>Pseudomonadati</taxon>
        <taxon>Planctomycetota</taxon>
        <taxon>Planctomycetia</taxon>
        <taxon>Pirellulales</taxon>
        <taxon>Lacipirellulaceae</taxon>
        <taxon>Bythopirellula</taxon>
    </lineage>
</organism>
<evidence type="ECO:0000313" key="3">
    <source>
        <dbReference type="Proteomes" id="UP000318437"/>
    </source>
</evidence>
<dbReference type="Proteomes" id="UP000318437">
    <property type="component" value="Unassembled WGS sequence"/>
</dbReference>
<dbReference type="AlphaFoldDB" id="A0A5C6C0W9"/>
<gene>
    <name evidence="2" type="ORF">Pla144_50860</name>
</gene>
<feature type="compositionally biased region" description="Pro residues" evidence="1">
    <location>
        <begin position="264"/>
        <end position="278"/>
    </location>
</feature>
<keyword evidence="3" id="KW-1185">Reference proteome</keyword>
<evidence type="ECO:0000256" key="1">
    <source>
        <dbReference type="SAM" id="MobiDB-lite"/>
    </source>
</evidence>
<evidence type="ECO:0000313" key="2">
    <source>
        <dbReference type="EMBL" id="TWU17617.1"/>
    </source>
</evidence>
<feature type="region of interest" description="Disordered" evidence="1">
    <location>
        <begin position="254"/>
        <end position="278"/>
    </location>
</feature>
<protein>
    <submittedName>
        <fullName evidence="2">Uncharacterized protein</fullName>
    </submittedName>
</protein>
<comment type="caution">
    <text evidence="2">The sequence shown here is derived from an EMBL/GenBank/DDBJ whole genome shotgun (WGS) entry which is preliminary data.</text>
</comment>
<dbReference type="EMBL" id="SJPS01000020">
    <property type="protein sequence ID" value="TWU17617.1"/>
    <property type="molecule type" value="Genomic_DNA"/>
</dbReference>
<name>A0A5C6C0W9_9BACT</name>
<proteinExistence type="predicted"/>
<accession>A0A5C6C0W9</accession>
<reference evidence="2 3" key="1">
    <citation type="submission" date="2019-02" db="EMBL/GenBank/DDBJ databases">
        <title>Deep-cultivation of Planctomycetes and their phenomic and genomic characterization uncovers novel biology.</title>
        <authorList>
            <person name="Wiegand S."/>
            <person name="Jogler M."/>
            <person name="Boedeker C."/>
            <person name="Pinto D."/>
            <person name="Vollmers J."/>
            <person name="Rivas-Marin E."/>
            <person name="Kohn T."/>
            <person name="Peeters S.H."/>
            <person name="Heuer A."/>
            <person name="Rast P."/>
            <person name="Oberbeckmann S."/>
            <person name="Bunk B."/>
            <person name="Jeske O."/>
            <person name="Meyerdierks A."/>
            <person name="Storesund J.E."/>
            <person name="Kallscheuer N."/>
            <person name="Luecker S."/>
            <person name="Lage O.M."/>
            <person name="Pohl T."/>
            <person name="Merkel B.J."/>
            <person name="Hornburger P."/>
            <person name="Mueller R.-W."/>
            <person name="Bruemmer F."/>
            <person name="Labrenz M."/>
            <person name="Spormann A.M."/>
            <person name="Op Den Camp H."/>
            <person name="Overmann J."/>
            <person name="Amann R."/>
            <person name="Jetten M.S.M."/>
            <person name="Mascher T."/>
            <person name="Medema M.H."/>
            <person name="Devos D.P."/>
            <person name="Kaster A.-K."/>
            <person name="Ovreas L."/>
            <person name="Rohde M."/>
            <person name="Galperin M.Y."/>
            <person name="Jogler C."/>
        </authorList>
    </citation>
    <scope>NUCLEOTIDE SEQUENCE [LARGE SCALE GENOMIC DNA]</scope>
    <source>
        <strain evidence="2 3">Pla144</strain>
    </source>
</reference>